<evidence type="ECO:0000256" key="4">
    <source>
        <dbReference type="SAM" id="MobiDB-lite"/>
    </source>
</evidence>
<dbReference type="EC" id="3.5.1.28" evidence="2"/>
<evidence type="ECO:0000256" key="3">
    <source>
        <dbReference type="ARBA" id="ARBA00022801"/>
    </source>
</evidence>
<evidence type="ECO:0000256" key="2">
    <source>
        <dbReference type="ARBA" id="ARBA00011901"/>
    </source>
</evidence>
<feature type="region of interest" description="Disordered" evidence="4">
    <location>
        <begin position="161"/>
        <end position="203"/>
    </location>
</feature>
<dbReference type="RefSeq" id="WP_424605903.1">
    <property type="nucleotide sequence ID" value="NZ_JBNAVA010000008.1"/>
</dbReference>
<feature type="domain" description="MurNAc-LAA" evidence="6">
    <location>
        <begin position="426"/>
        <end position="572"/>
    </location>
</feature>
<comment type="caution">
    <text evidence="7">The sequence shown here is derived from an EMBL/GenBank/DDBJ whole genome shotgun (WGS) entry which is preliminary data.</text>
</comment>
<feature type="compositionally biased region" description="Basic and acidic residues" evidence="4">
    <location>
        <begin position="177"/>
        <end position="198"/>
    </location>
</feature>
<dbReference type="SUPFAM" id="SSF53187">
    <property type="entry name" value="Zn-dependent exopeptidases"/>
    <property type="match status" value="1"/>
</dbReference>
<evidence type="ECO:0000256" key="5">
    <source>
        <dbReference type="SAM" id="SignalP"/>
    </source>
</evidence>
<dbReference type="Gene3D" id="1.25.40.10">
    <property type="entry name" value="Tetratricopeptide repeat domain"/>
    <property type="match status" value="1"/>
</dbReference>
<comment type="catalytic activity">
    <reaction evidence="1">
        <text>Hydrolyzes the link between N-acetylmuramoyl residues and L-amino acid residues in certain cell-wall glycopeptides.</text>
        <dbReference type="EC" id="3.5.1.28"/>
    </reaction>
</comment>
<dbReference type="Pfam" id="PF01520">
    <property type="entry name" value="Amidase_3"/>
    <property type="match status" value="1"/>
</dbReference>
<dbReference type="PANTHER" id="PTHR30404">
    <property type="entry name" value="N-ACETYLMURAMOYL-L-ALANINE AMIDASE"/>
    <property type="match status" value="1"/>
</dbReference>
<feature type="compositionally biased region" description="Polar residues" evidence="4">
    <location>
        <begin position="161"/>
        <end position="176"/>
    </location>
</feature>
<organism evidence="7 8">
    <name type="scientific">Calditerrivibrio nitroreducens</name>
    <dbReference type="NCBI Taxonomy" id="477976"/>
    <lineage>
        <taxon>Bacteria</taxon>
        <taxon>Pseudomonadati</taxon>
        <taxon>Deferribacterota</taxon>
        <taxon>Deferribacteres</taxon>
        <taxon>Deferribacterales</taxon>
        <taxon>Calditerrivibrionaceae</taxon>
    </lineage>
</organism>
<dbReference type="InterPro" id="IPR002508">
    <property type="entry name" value="MurNAc-LAA_cat"/>
</dbReference>
<feature type="signal peptide" evidence="5">
    <location>
        <begin position="1"/>
        <end position="20"/>
    </location>
</feature>
<evidence type="ECO:0000313" key="8">
    <source>
        <dbReference type="Proteomes" id="UP000242881"/>
    </source>
</evidence>
<dbReference type="GO" id="GO:0009253">
    <property type="term" value="P:peptidoglycan catabolic process"/>
    <property type="evidence" value="ECO:0007669"/>
    <property type="project" value="InterPro"/>
</dbReference>
<dbReference type="Proteomes" id="UP000242881">
    <property type="component" value="Unassembled WGS sequence"/>
</dbReference>
<reference evidence="7 8" key="1">
    <citation type="submission" date="2018-01" db="EMBL/GenBank/DDBJ databases">
        <title>Metagenomic assembled genomes from two thermal pools in the Uzon Caldera, Kamchatka, Russia.</title>
        <authorList>
            <person name="Wilkins L."/>
            <person name="Ettinger C."/>
        </authorList>
    </citation>
    <scope>NUCLEOTIDE SEQUENCE [LARGE SCALE GENOMIC DNA]</scope>
    <source>
        <strain evidence="7">ZAV-05</strain>
    </source>
</reference>
<dbReference type="InterPro" id="IPR050695">
    <property type="entry name" value="N-acetylmuramoyl_amidase_3"/>
</dbReference>
<sequence>MFKKIFSFLIIFLLAIVASASVQDDFNLNMKDFNFINKSKNVTRFSYKMVADKFLEIYEKNPKSALGEKSLYYAAETYNGSYARFKNSIDQAEALKYYKLLSSNYRSTLAANAHLKAAEIYIQLKDIPTAKFMYENCIKKFPKSKEAKIAQQQLTILNKKYSTSSLPSPQKNPQITKNDKEKTSQENIKNPDEKKSDVIDSENNAPRVEIKSVKYWSNDDYTRVVIELSGKAHFYKHWLKENPEFNKPPRLFVDIYNSVINPSVPKNMDINDGLLKGLRWGIYEKYTTRVVLDIDSVNDFTVFQMENPYRIVIDVSKDSLNKLKEGETKSEPKVDKKQKSKGKVTLVESGDKHTLASAFGLKVKTIVLDPGHGGKDPGATYNGLMEKDINLDIALRVKQKLEKYDSALKILLTRDTDIFIPLEERTAFANKNRADIFVSIHQNASRNPDAHGIETYVLNVTKDKSSLAVAAFENQASEKSISDLQGILKDIMLHSKLEESLMLANYVQKSISSSTADRDIGVKQAPFYVLVGAKMPSILIECGFISNPHTAQLYTTEEYKNKMAEGIFNGLLKYIEHYNGK</sequence>
<protein>
    <recommendedName>
        <fullName evidence="2">N-acetylmuramoyl-L-alanine amidase</fullName>
        <ecNumber evidence="2">3.5.1.28</ecNumber>
    </recommendedName>
</protein>
<evidence type="ECO:0000313" key="7">
    <source>
        <dbReference type="EMBL" id="PMP71506.1"/>
    </source>
</evidence>
<feature type="chain" id="PRO_5014339756" description="N-acetylmuramoyl-L-alanine amidase" evidence="5">
    <location>
        <begin position="21"/>
        <end position="581"/>
    </location>
</feature>
<gene>
    <name evidence="7" type="ORF">C0187_03745</name>
</gene>
<dbReference type="CDD" id="cd02696">
    <property type="entry name" value="MurNAc-LAA"/>
    <property type="match status" value="1"/>
</dbReference>
<dbReference type="Gene3D" id="3.40.630.40">
    <property type="entry name" value="Zn-dependent exopeptidases"/>
    <property type="match status" value="1"/>
</dbReference>
<dbReference type="InterPro" id="IPR011990">
    <property type="entry name" value="TPR-like_helical_dom_sf"/>
</dbReference>
<name>A0A2J6WM71_9BACT</name>
<evidence type="ECO:0000259" key="6">
    <source>
        <dbReference type="SMART" id="SM00646"/>
    </source>
</evidence>
<dbReference type="SMART" id="SM00646">
    <property type="entry name" value="Ami_3"/>
    <property type="match status" value="1"/>
</dbReference>
<dbReference type="GO" id="GO:0030288">
    <property type="term" value="C:outer membrane-bounded periplasmic space"/>
    <property type="evidence" value="ECO:0007669"/>
    <property type="project" value="TreeGrafter"/>
</dbReference>
<dbReference type="GO" id="GO:0008745">
    <property type="term" value="F:N-acetylmuramoyl-L-alanine amidase activity"/>
    <property type="evidence" value="ECO:0007669"/>
    <property type="project" value="UniProtKB-EC"/>
</dbReference>
<proteinExistence type="predicted"/>
<evidence type="ECO:0000256" key="1">
    <source>
        <dbReference type="ARBA" id="ARBA00001561"/>
    </source>
</evidence>
<dbReference type="EMBL" id="PNIN01000039">
    <property type="protein sequence ID" value="PMP71506.1"/>
    <property type="molecule type" value="Genomic_DNA"/>
</dbReference>
<dbReference type="PANTHER" id="PTHR30404:SF0">
    <property type="entry name" value="N-ACETYLMURAMOYL-L-ALANINE AMIDASE AMIC"/>
    <property type="match status" value="1"/>
</dbReference>
<keyword evidence="5" id="KW-0732">Signal</keyword>
<dbReference type="AlphaFoldDB" id="A0A2J6WM71"/>
<dbReference type="FunFam" id="3.40.630.40:FF:000005">
    <property type="entry name" value="N-acetylmuramoyl-L-alanine amidase (AmiA)"/>
    <property type="match status" value="1"/>
</dbReference>
<dbReference type="Gene3D" id="2.60.40.3500">
    <property type="match status" value="1"/>
</dbReference>
<keyword evidence="3" id="KW-0378">Hydrolase</keyword>
<accession>A0A2J6WM71</accession>